<gene>
    <name evidence="2" type="ORF">CRECT_0210</name>
</gene>
<dbReference type="Proteomes" id="UP000502377">
    <property type="component" value="Chromosome"/>
</dbReference>
<accession>A0A6G5QJS0</accession>
<protein>
    <submittedName>
        <fullName evidence="2">Uncharacterized protein</fullName>
    </submittedName>
</protein>
<dbReference type="AlphaFoldDB" id="A0A6G5QJS0"/>
<dbReference type="EMBL" id="CP012543">
    <property type="protein sequence ID" value="QCD45910.1"/>
    <property type="molecule type" value="Genomic_DNA"/>
</dbReference>
<proteinExistence type="predicted"/>
<evidence type="ECO:0000256" key="1">
    <source>
        <dbReference type="SAM" id="MobiDB-lite"/>
    </source>
</evidence>
<name>A0A6G5QJS0_CAMRE</name>
<feature type="region of interest" description="Disordered" evidence="1">
    <location>
        <begin position="32"/>
        <end position="63"/>
    </location>
</feature>
<reference evidence="2 3" key="1">
    <citation type="submission" date="2016-07" db="EMBL/GenBank/DDBJ databases">
        <title>Comparative genomics of the Campylobacter concisus group.</title>
        <authorList>
            <person name="Miller W.G."/>
            <person name="Yee E."/>
            <person name="Chapman M.H."/>
            <person name="Huynh S."/>
            <person name="Bono J.L."/>
            <person name="On S.L.W."/>
            <person name="StLeger J."/>
            <person name="Foster G."/>
            <person name="Parker C.T."/>
        </authorList>
    </citation>
    <scope>NUCLEOTIDE SEQUENCE [LARGE SCALE GENOMIC DNA]</scope>
    <source>
        <strain evidence="2 3">ATCC 33238</strain>
    </source>
</reference>
<evidence type="ECO:0000313" key="2">
    <source>
        <dbReference type="EMBL" id="QCD45910.1"/>
    </source>
</evidence>
<organism evidence="2 3">
    <name type="scientific">Campylobacter rectus</name>
    <name type="common">Wolinella recta</name>
    <dbReference type="NCBI Taxonomy" id="203"/>
    <lineage>
        <taxon>Bacteria</taxon>
        <taxon>Pseudomonadati</taxon>
        <taxon>Campylobacterota</taxon>
        <taxon>Epsilonproteobacteria</taxon>
        <taxon>Campylobacterales</taxon>
        <taxon>Campylobacteraceae</taxon>
        <taxon>Campylobacter</taxon>
    </lineage>
</organism>
<feature type="compositionally biased region" description="Basic and acidic residues" evidence="1">
    <location>
        <begin position="53"/>
        <end position="63"/>
    </location>
</feature>
<dbReference type="KEGG" id="crx:CRECT_0210"/>
<sequence>MPGCERKMQGEAKKDAVCRAKFSTRRAVVAMKKRDMRGSHTRTRRALVGNAYDRGREANFDPL</sequence>
<evidence type="ECO:0000313" key="3">
    <source>
        <dbReference type="Proteomes" id="UP000502377"/>
    </source>
</evidence>